<keyword evidence="15" id="KW-0539">Nucleus</keyword>
<evidence type="ECO:0000256" key="15">
    <source>
        <dbReference type="ARBA" id="ARBA00023242"/>
    </source>
</evidence>
<evidence type="ECO:0000256" key="7">
    <source>
        <dbReference type="ARBA" id="ARBA00022705"/>
    </source>
</evidence>
<evidence type="ECO:0000313" key="21">
    <source>
        <dbReference type="Proteomes" id="UP000002226"/>
    </source>
</evidence>
<dbReference type="PANTHER" id="PTHR10670:SF0">
    <property type="entry name" value="DNA POLYMERASE EPSILON CATALYTIC SUBUNIT A"/>
    <property type="match status" value="1"/>
</dbReference>
<dbReference type="InterPro" id="IPR043502">
    <property type="entry name" value="DNA/RNA_pol_sf"/>
</dbReference>
<dbReference type="FunFam" id="3.30.420.10:FF:000010">
    <property type="entry name" value="DNA polymerase epsilon catalytic subunit"/>
    <property type="match status" value="1"/>
</dbReference>
<evidence type="ECO:0000256" key="17">
    <source>
        <dbReference type="SAM" id="MobiDB-lite"/>
    </source>
</evidence>
<keyword evidence="4" id="KW-0004">4Fe-4S</keyword>
<dbReference type="Pfam" id="PF03104">
    <property type="entry name" value="DNA_pol_B_exo1"/>
    <property type="match status" value="1"/>
</dbReference>
<keyword evidence="12" id="KW-0408">Iron</keyword>
<comment type="subcellular location">
    <subcellularLocation>
        <location evidence="1">Nucleus</location>
    </subcellularLocation>
</comment>
<dbReference type="EMBL" id="LN714493">
    <property type="protein sequence ID" value="CEL72476.1"/>
    <property type="molecule type" value="Genomic_DNA"/>
</dbReference>
<evidence type="ECO:0000256" key="3">
    <source>
        <dbReference type="ARBA" id="ARBA00012417"/>
    </source>
</evidence>
<keyword evidence="9" id="KW-0863">Zinc-finger</keyword>
<evidence type="ECO:0000256" key="1">
    <source>
        <dbReference type="ARBA" id="ARBA00004123"/>
    </source>
</evidence>
<dbReference type="InterPro" id="IPR023211">
    <property type="entry name" value="DNA_pol_palm_dom_sf"/>
</dbReference>
<feature type="compositionally biased region" description="Basic and acidic residues" evidence="17">
    <location>
        <begin position="988"/>
        <end position="1002"/>
    </location>
</feature>
<dbReference type="GO" id="GO:0000166">
    <property type="term" value="F:nucleotide binding"/>
    <property type="evidence" value="ECO:0007669"/>
    <property type="project" value="InterPro"/>
</dbReference>
<accession>A0A0F7UVQ8</accession>
<dbReference type="InterPro" id="IPR006172">
    <property type="entry name" value="DNA-dir_DNA_pol_B"/>
</dbReference>
<dbReference type="InterPro" id="IPR042087">
    <property type="entry name" value="DNA_pol_B_thumb"/>
</dbReference>
<dbReference type="Pfam" id="PF23250">
    <property type="entry name" value="zf_DPOE_2"/>
    <property type="match status" value="1"/>
</dbReference>
<dbReference type="GO" id="GO:0006297">
    <property type="term" value="P:nucleotide-excision repair, DNA gap filling"/>
    <property type="evidence" value="ECO:0007669"/>
    <property type="project" value="TreeGrafter"/>
</dbReference>
<feature type="region of interest" description="Disordered" evidence="17">
    <location>
        <begin position="946"/>
        <end position="1002"/>
    </location>
</feature>
<protein>
    <recommendedName>
        <fullName evidence="3">DNA-directed DNA polymerase</fullName>
        <ecNumber evidence="3">2.7.7.7</ecNumber>
    </recommendedName>
</protein>
<gene>
    <name evidence="19" type="ORF">BN1205_010960</name>
    <name evidence="20" type="ORF">TGVEG_319860</name>
</gene>
<evidence type="ECO:0000256" key="8">
    <source>
        <dbReference type="ARBA" id="ARBA00022723"/>
    </source>
</evidence>
<dbReference type="Gene3D" id="3.30.420.10">
    <property type="entry name" value="Ribonuclease H-like superfamily/Ribonuclease H"/>
    <property type="match status" value="1"/>
</dbReference>
<dbReference type="GO" id="GO:0006272">
    <property type="term" value="P:leading strand elongation"/>
    <property type="evidence" value="ECO:0007669"/>
    <property type="project" value="TreeGrafter"/>
</dbReference>
<dbReference type="GO" id="GO:0051539">
    <property type="term" value="F:4 iron, 4 sulfur cluster binding"/>
    <property type="evidence" value="ECO:0007669"/>
    <property type="project" value="UniProtKB-KW"/>
</dbReference>
<feature type="region of interest" description="Disordered" evidence="17">
    <location>
        <begin position="415"/>
        <end position="441"/>
    </location>
</feature>
<sequence>MPLCPAASRGSSDACGTAPKRSLLSSSSSLTRSSPASPGPGRENEDGDGDVLWIDGDEVVGGGGDIEEMDWSEGNRKEKRQFRTSVTSDPFIDLSSPSPKTSNTSRRNRHHPEMASSSSSSSSSNSSSSSSNSSSNSSSSSSSSSSSNSSSSSSSSSPFSASSSAPSSPAKKMREEGPFSGGHTGGEKARPKSYAGRLGVVPGPSWLERELRVSVWSGVGTKRGYLYNMVQMQAEVATSEDKKETVSGLHLYFVSETGASWRTSLLYRPYFYISLRRTRASYFEQLKEALMDLLGDADVRFEKTFREDLSDPLHLRTLLSGGPAPDEGTNSSLREFVQISFANVKQLVDARDELRKIVRRNQERRARQREEERLASFAEKTKAKDGAFASYSHARFAAPDDINFADIAFSNSCQADEGRDGRDMPRGGRQEDSKNRRKKQQGEDVTALIEDIFEADVLYITRCCIDLKLRCGLWHDVQRSSSALASPVALTPLPNCATAPPLRVLAWDIECSKQPLKFPDSNTDNVILISYMFNGQGYLIVNRQWLSEDIHPFEFRAKKGMEGAGPFIIFNEKGEKELLSRFVQHVLKLRPHILATYNGDTFDFPFVYKRGELNGLDFISSFGITPFTSDNSFQGNSALIHIDCFKWVERDSYLPQGSRTLKLVCKEKLRFNPVEVDPEDMVPLALNRPQELAVYSVSDAVATFFLYEKYIHNFILALCTIIPMTPEYVLRQGSGTLCEQLLMAEAAGRNVLFPNKHQHRYLQYWRDEKSKKMHLVLEDSYVGGRVESLKCGIFRNDLEETFTLDSDAYQFLIDTLDETLLFWLDQENGSSSSPLTPEDFPDWQVHRQDILERLTSLRDSRVLRCLPVIYHLDVSAMYPNIILTHRLQPPAMVDEEYCSQCPFSKEAPQCQRRMTWRRKLEVSPAEKGHILPLQQKLQMKLFDVASSDRREKQQSPKEEAREDEDTESEEEWDEEGAKKKRGRGGFARSEETEAARASRKTWTELTEKQKHMELIKVVKDFSLKAYKKTKVQKEVDQEAIVCQRENPFYVDTVRAFRDRRYIFKRRLKAAERLREKLEKEGGSFQEKKDADDVILLNDSLQLAHKCILNSFYGYVKRDAARWYSMQMGAVVTKAGADIIQGAKNMIDGLGVTMELDTDGIWCMLPQKFPQKYMFLDKTGKEFRFEFPTTILNQDVHRRYTNDQYLDFDEDSRTFKRQTRNEVYFELDGPWRAMFLPASEKSDDLLKKRYVIFALDGTISELKGFEVKRRGELQIIKLFQTEVFPKLIEGKTKEEAYGAAAAVAYRYRDLLTSQGVSVQDDEDLEELIVTKKVLGKPVVSQGLGKSMSITTGKRLAELLRNETYLTDAPVSTQYIVVNRPVGVEKTARAVPVQLFHSSPETKAFYYHKWLGISPSSVASFSSSSGEISGDASGSASTHALASIDIRQLIDWSYYSERLDVQFQKILCIPAMRQGLPNPIPEVAVPEWLKKQQATNNPLQSKMEHFFKWKKHAAPPTTETQKEDRQERAESGDLFADGEAAVDVENIPEVNCMQGSRLETRASQLPEEQKGLQARREERERQMEQKQEEKRMWKHDIVAWVAAQKQKWKQQRERLRQSRARALSAVQRLPAGLTPAILTRNPGAAKLMKHWGLSLHDVALLLTQPWHLLDFFVDSRDPGLFFCRVATDASRGFYTVPVQVYRQVFLNTKREIGELLQDRNILSPDADISLKPLRGVYALPRGVRQHELVEMSMPESLFQREKNKLPSLFYSETAAIYETEIPLDFQFLSKVGNTMIIGSTNLDDALRGTDGCFRSSFLSRFSASSRSSFSSSAQSSSAYLPSVSPLFVHIFHHRVPSAPDASSDRIFAAIYEPREATVFFFGGALHEGNVARVDAQEVKEQFLASLWRGVRRNRARGDRGDTGDGGATQAADAEGEMERPEAEARTLLDDEFSQRLLHAESQEEADEEIEGIEAIDERDLEAFSAVFQSAKPPVLRLSSSSPQRAVQAVLRDVETHVRERQRRRSSPSSKAIVYLCSTLPVDGLGSWASPAHRLAPSGRGADTVPVVACPNLDRRLSRIKRSHFAENCLRESLGLLFWQHRVFEESLWVSRLFSFPLGTLLSLASPRRSSPASPLLLSSASASPGQPVCASHSRLLFDLHFAQLLRERKGVLWGGRPDLLHAVPQASLDASPSAGSGDARAKDFGAGLKVERDVDLGSAHLSALNHADYDLASSIAPIVEPGIYRNVCFELLLNDSLIFNSVRLCEKIDPEFTTASDWLNRESHSLNVARRETLLKKEEPVDGPGVAASESRRQGGRQAKQSEEEDEKDYDADGPDESLADFHSTTQFHPAAFRTLGRSLEKLYRDLSSLRGRVTYPSVVRHLVALPNFFYSWVCSPESLLFDPALHQKVLRYCTVYFSLFLSELSERRNLSVVFANPRRLLVATPHVLLSEGEKHLKSIICHLHSNALFDALPVTVSSAFVAVVQLDASSWIGYKEIFDGREETQPRRGGAGNAGRKAAWRAEIDELFMRRSSRRSSNSSDALGDGDSGSERSDREAEEQVMESDDEDGESADEAASIVASPAAFVEDHLVFLCCLPGPLRRFLSALMDRIVLAPLQNFFKDVFEAEDDKNPNPDPVDSSESHWPQALLAMSTEETKQAIRRSVSALWFDPQDVSFTGEGDGEEVEERAGSKSGEDERTIQPRKTKKLQLLRQALENGHELSLFSHVLLCLEDPRFLLRHYGDTPDAADGDLAFKQLDFPDRLGSRLRHTGGNWRLEAVKILVRLLAVDRAIDFTVDSWAEAFDERRHELFALTGESEFLHISWRSPLKSLSLRDVECGACRTVDDVDLLLCIREEQEALENGELVDFKTCNCPRCGEAFPDALIEAHLYRAVGEKYYAYAAQDHPCSSCNAVNALYRRSKCRCGKPLRARLKEEDWEEFIESVQEFAVEMGYDKLQYRLAALQQACLLLGDGTSA</sequence>
<dbReference type="GO" id="GO:0045004">
    <property type="term" value="P:DNA replication proofreading"/>
    <property type="evidence" value="ECO:0007669"/>
    <property type="project" value="TreeGrafter"/>
</dbReference>
<keyword evidence="16" id="KW-0175">Coiled coil</keyword>
<reference evidence="21" key="2">
    <citation type="submission" date="2008-03" db="EMBL/GenBank/DDBJ databases">
        <title>Annotation of Toxoplasma gondii VEG.</title>
        <authorList>
            <person name="Lorenzi H."/>
            <person name="Inman J."/>
            <person name="Amedeo P."/>
            <person name="Brunk B."/>
            <person name="Roos D."/>
            <person name="Caler E."/>
        </authorList>
    </citation>
    <scope>NUCLEOTIDE SEQUENCE [LARGE SCALE GENOMIC DNA]</scope>
    <source>
        <strain evidence="21">ATCC 50861 / VEG</strain>
    </source>
</reference>
<dbReference type="InterPro" id="IPR029703">
    <property type="entry name" value="POL2"/>
</dbReference>
<feature type="compositionally biased region" description="Acidic residues" evidence="17">
    <location>
        <begin position="2321"/>
        <end position="2334"/>
    </location>
</feature>
<dbReference type="SMART" id="SM00486">
    <property type="entry name" value="POLBc"/>
    <property type="match status" value="1"/>
</dbReference>
<feature type="region of interest" description="Disordered" evidence="17">
    <location>
        <begin position="2672"/>
        <end position="2702"/>
    </location>
</feature>
<dbReference type="InterPro" id="IPR006133">
    <property type="entry name" value="DNA-dir_DNA_pol_B_exonuc"/>
</dbReference>
<feature type="compositionally biased region" description="Basic and acidic residues" evidence="17">
    <location>
        <begin position="1565"/>
        <end position="1579"/>
    </location>
</feature>
<dbReference type="GO" id="GO:0006287">
    <property type="term" value="P:base-excision repair, gap-filling"/>
    <property type="evidence" value="ECO:0007669"/>
    <property type="project" value="TreeGrafter"/>
</dbReference>
<dbReference type="PaxDb" id="5811-TGME49_119860"/>
<feature type="compositionally biased region" description="Basic and acidic residues" evidence="17">
    <location>
        <begin position="416"/>
        <end position="434"/>
    </location>
</feature>
<dbReference type="Gene3D" id="1.10.132.60">
    <property type="entry name" value="DNA polymerase family B, C-terminal domain"/>
    <property type="match status" value="1"/>
</dbReference>
<evidence type="ECO:0000256" key="2">
    <source>
        <dbReference type="ARBA" id="ARBA00005755"/>
    </source>
</evidence>
<keyword evidence="21" id="KW-1185">Reference proteome</keyword>
<dbReference type="GO" id="GO:0003677">
    <property type="term" value="F:DNA binding"/>
    <property type="evidence" value="ECO:0007669"/>
    <property type="project" value="UniProtKB-KW"/>
</dbReference>
<keyword evidence="8" id="KW-0479">Metal-binding</keyword>
<feature type="compositionally biased region" description="Low complexity" evidence="17">
    <location>
        <begin position="17"/>
        <end position="36"/>
    </location>
</feature>
<dbReference type="Pfam" id="PF22634">
    <property type="entry name" value="POL2_thumb"/>
    <property type="match status" value="2"/>
</dbReference>
<feature type="region of interest" description="Disordered" evidence="17">
    <location>
        <begin position="1558"/>
        <end position="1579"/>
    </location>
</feature>
<feature type="compositionally biased region" description="Polar residues" evidence="17">
    <location>
        <begin position="95"/>
        <end position="105"/>
    </location>
</feature>
<feature type="region of interest" description="Disordered" evidence="17">
    <location>
        <begin position="1"/>
        <end position="196"/>
    </location>
</feature>
<feature type="compositionally biased region" description="Low complexity" evidence="17">
    <location>
        <begin position="2534"/>
        <end position="2544"/>
    </location>
</feature>
<keyword evidence="14" id="KW-0238">DNA-binding</keyword>
<dbReference type="Gene3D" id="1.10.287.690">
    <property type="entry name" value="Helix hairpin bin"/>
    <property type="match status" value="1"/>
</dbReference>
<evidence type="ECO:0000256" key="12">
    <source>
        <dbReference type="ARBA" id="ARBA00023004"/>
    </source>
</evidence>
<dbReference type="InterPro" id="IPR055191">
    <property type="entry name" value="POL2_thumb"/>
</dbReference>
<dbReference type="SMART" id="SM01159">
    <property type="entry name" value="DUF1744"/>
    <property type="match status" value="1"/>
</dbReference>
<keyword evidence="7" id="KW-0235">DNA replication</keyword>
<dbReference type="InterPro" id="IPR036397">
    <property type="entry name" value="RNaseH_sf"/>
</dbReference>
<keyword evidence="6 20" id="KW-0548">Nucleotidyltransferase</keyword>
<feature type="compositionally biased region" description="Acidic residues" evidence="17">
    <location>
        <begin position="2555"/>
        <end position="2572"/>
    </location>
</feature>
<evidence type="ECO:0000256" key="9">
    <source>
        <dbReference type="ARBA" id="ARBA00022771"/>
    </source>
</evidence>
<dbReference type="EC" id="2.7.7.7" evidence="3"/>
<evidence type="ECO:0000256" key="4">
    <source>
        <dbReference type="ARBA" id="ARBA00022485"/>
    </source>
</evidence>
<dbReference type="Pfam" id="PF08490">
    <property type="entry name" value="DUF1744"/>
    <property type="match status" value="1"/>
</dbReference>
<evidence type="ECO:0000256" key="11">
    <source>
        <dbReference type="ARBA" id="ARBA00022932"/>
    </source>
</evidence>
<dbReference type="GO" id="GO:0000278">
    <property type="term" value="P:mitotic cell cycle"/>
    <property type="evidence" value="ECO:0007669"/>
    <property type="project" value="TreeGrafter"/>
</dbReference>
<dbReference type="SUPFAM" id="SSF56672">
    <property type="entry name" value="DNA/RNA polymerases"/>
    <property type="match status" value="1"/>
</dbReference>
<dbReference type="GO" id="GO:0008310">
    <property type="term" value="F:single-stranded DNA 3'-5' DNA exonuclease activity"/>
    <property type="evidence" value="ECO:0007669"/>
    <property type="project" value="TreeGrafter"/>
</dbReference>
<keyword evidence="13" id="KW-0411">Iron-sulfur</keyword>
<dbReference type="GO" id="GO:0008270">
    <property type="term" value="F:zinc ion binding"/>
    <property type="evidence" value="ECO:0007669"/>
    <property type="project" value="UniProtKB-KW"/>
</dbReference>
<dbReference type="OrthoDB" id="10060449at2759"/>
<reference evidence="20" key="3">
    <citation type="submission" date="2013-08" db="EMBL/GenBank/DDBJ databases">
        <authorList>
            <person name="Sibley D."/>
            <person name="Venepally P."/>
            <person name="Karamycheva S."/>
            <person name="Hadjithomas M."/>
            <person name="Khan A."/>
            <person name="Brunk B."/>
            <person name="Roos D."/>
            <person name="Caler E."/>
            <person name="Lorenzi H."/>
        </authorList>
    </citation>
    <scope>NUCLEOTIDE SEQUENCE</scope>
    <source>
        <strain evidence="20">VEG</strain>
    </source>
</reference>
<dbReference type="SUPFAM" id="SSF53098">
    <property type="entry name" value="Ribonuclease H-like"/>
    <property type="match status" value="1"/>
</dbReference>
<feature type="coiled-coil region" evidence="16">
    <location>
        <begin position="1060"/>
        <end position="1087"/>
    </location>
</feature>
<feature type="region of interest" description="Disordered" evidence="17">
    <location>
        <begin position="2530"/>
        <end position="2575"/>
    </location>
</feature>
<dbReference type="eggNOG" id="KOG1798">
    <property type="taxonomic scope" value="Eukaryota"/>
</dbReference>
<dbReference type="EMBL" id="AAYL02000281">
    <property type="protein sequence ID" value="ESS29782.1"/>
    <property type="molecule type" value="Genomic_DNA"/>
</dbReference>
<evidence type="ECO:0000256" key="10">
    <source>
        <dbReference type="ARBA" id="ARBA00022833"/>
    </source>
</evidence>
<evidence type="ECO:0000313" key="19">
    <source>
        <dbReference type="EMBL" id="CEL72476.1"/>
    </source>
</evidence>
<feature type="compositionally biased region" description="Basic and acidic residues" evidence="17">
    <location>
        <begin position="946"/>
        <end position="960"/>
    </location>
</feature>
<dbReference type="InterPro" id="IPR012337">
    <property type="entry name" value="RNaseH-like_sf"/>
</dbReference>
<evidence type="ECO:0000256" key="16">
    <source>
        <dbReference type="SAM" id="Coils"/>
    </source>
</evidence>
<organism evidence="20 21">
    <name type="scientific">Toxoplasma gondii (strain ATCC 50861 / VEG)</name>
    <dbReference type="NCBI Taxonomy" id="432359"/>
    <lineage>
        <taxon>Eukaryota</taxon>
        <taxon>Sar</taxon>
        <taxon>Alveolata</taxon>
        <taxon>Apicomplexa</taxon>
        <taxon>Conoidasida</taxon>
        <taxon>Coccidia</taxon>
        <taxon>Eucoccidiorida</taxon>
        <taxon>Eimeriorina</taxon>
        <taxon>Sarcocystidae</taxon>
        <taxon>Toxoplasma</taxon>
    </lineage>
</organism>
<dbReference type="OMA" id="YYYASLT"/>
<evidence type="ECO:0000256" key="14">
    <source>
        <dbReference type="ARBA" id="ARBA00023125"/>
    </source>
</evidence>
<feature type="compositionally biased region" description="Acidic residues" evidence="17">
    <location>
        <begin position="961"/>
        <end position="974"/>
    </location>
</feature>
<dbReference type="Proteomes" id="UP000002226">
    <property type="component" value="Unassembled WGS sequence"/>
</dbReference>
<dbReference type="GO" id="GO:0003887">
    <property type="term" value="F:DNA-directed DNA polymerase activity"/>
    <property type="evidence" value="ECO:0007669"/>
    <property type="project" value="UniProtKB-KW"/>
</dbReference>
<evidence type="ECO:0000313" key="20">
    <source>
        <dbReference type="EMBL" id="ESS29782.1"/>
    </source>
</evidence>
<evidence type="ECO:0000256" key="5">
    <source>
        <dbReference type="ARBA" id="ARBA00022679"/>
    </source>
</evidence>
<dbReference type="STRING" id="432359.V4ZBJ7"/>
<name>V4ZBJ7_TOXGV</name>
<dbReference type="Gene3D" id="3.90.1600.10">
    <property type="entry name" value="Palm domain of DNA polymerase"/>
    <property type="match status" value="1"/>
</dbReference>
<evidence type="ECO:0000256" key="13">
    <source>
        <dbReference type="ARBA" id="ARBA00023014"/>
    </source>
</evidence>
<comment type="similarity">
    <text evidence="2">Belongs to the DNA polymerase type-B family.</text>
</comment>
<accession>V4ZBJ7</accession>
<reference evidence="19" key="4">
    <citation type="journal article" date="2015" name="PLoS ONE">
        <title>Comprehensive Evaluation of Toxoplasma gondii VEG and Neospora caninum LIV Genomes with Tachyzoite Stage Transcriptome and Proteome Defines Novel Transcript Features.</title>
        <authorList>
            <person name="Ramaprasad A."/>
            <person name="Mourier T."/>
            <person name="Naeem R."/>
            <person name="Malas T.B."/>
            <person name="Moussa E."/>
            <person name="Panigrahi A."/>
            <person name="Vermont S.J."/>
            <person name="Otto T.D."/>
            <person name="Wastling J."/>
            <person name="Pain A."/>
        </authorList>
    </citation>
    <scope>NUCLEOTIDE SEQUENCE</scope>
    <source>
        <strain evidence="19">VEG</strain>
    </source>
</reference>
<keyword evidence="10" id="KW-0862">Zinc</keyword>
<feature type="compositionally biased region" description="Basic and acidic residues" evidence="17">
    <location>
        <begin position="2686"/>
        <end position="2699"/>
    </location>
</feature>
<dbReference type="VEuPathDB" id="ToxoDB:TGVEG_319860"/>
<feature type="domain" description="DNA polymerase epsilon catalytic subunit A C-terminal" evidence="18">
    <location>
        <begin position="2010"/>
        <end position="2493"/>
    </location>
</feature>
<proteinExistence type="inferred from homology"/>
<dbReference type="Pfam" id="PF00136">
    <property type="entry name" value="DNA_pol_B"/>
    <property type="match status" value="1"/>
</dbReference>
<feature type="region of interest" description="Disordered" evidence="17">
    <location>
        <begin position="1912"/>
        <end position="1939"/>
    </location>
</feature>
<keyword evidence="11" id="KW-0239">DNA-directed DNA polymerase</keyword>
<dbReference type="GO" id="GO:0008622">
    <property type="term" value="C:epsilon DNA polymerase complex"/>
    <property type="evidence" value="ECO:0007669"/>
    <property type="project" value="InterPro"/>
</dbReference>
<feature type="compositionally biased region" description="Low complexity" evidence="17">
    <location>
        <begin position="115"/>
        <end position="170"/>
    </location>
</feature>
<feature type="coiled-coil region" evidence="16">
    <location>
        <begin position="351"/>
        <end position="380"/>
    </location>
</feature>
<dbReference type="InterPro" id="IPR013697">
    <property type="entry name" value="DNA_pol_e_suA_C"/>
</dbReference>
<keyword evidence="5 20" id="KW-0808">Transferase</keyword>
<feature type="region of interest" description="Disordered" evidence="17">
    <location>
        <begin position="2295"/>
        <end position="2334"/>
    </location>
</feature>
<evidence type="ECO:0000256" key="6">
    <source>
        <dbReference type="ARBA" id="ARBA00022695"/>
    </source>
</evidence>
<dbReference type="PANTHER" id="PTHR10670">
    <property type="entry name" value="DNA POLYMERASE EPSILON CATALYTIC SUBUNIT A"/>
    <property type="match status" value="1"/>
</dbReference>
<dbReference type="InterPro" id="IPR006134">
    <property type="entry name" value="DNA-dir_DNA_pol_B_multi_dom"/>
</dbReference>
<evidence type="ECO:0000259" key="18">
    <source>
        <dbReference type="SMART" id="SM01159"/>
    </source>
</evidence>
<reference evidence="20" key="1">
    <citation type="submission" date="2007-03" db="EMBL/GenBank/DDBJ databases">
        <authorList>
            <person name="Paulsen I."/>
        </authorList>
    </citation>
    <scope>NUCLEOTIDE SEQUENCE</scope>
    <source>
        <strain evidence="20">VEG</strain>
    </source>
</reference>